<dbReference type="InterPro" id="IPR013783">
    <property type="entry name" value="Ig-like_fold"/>
</dbReference>
<feature type="region of interest" description="Disordered" evidence="2">
    <location>
        <begin position="254"/>
        <end position="446"/>
    </location>
</feature>
<feature type="region of interest" description="Disordered" evidence="2">
    <location>
        <begin position="173"/>
        <end position="198"/>
    </location>
</feature>
<dbReference type="PANTHER" id="PTHR10343:SF81">
    <property type="entry name" value="CRUCIFORM DNA-RECOGNIZING PROTEIN 1-RELATED"/>
    <property type="match status" value="1"/>
</dbReference>
<dbReference type="GO" id="GO:0005634">
    <property type="term" value="C:nucleus"/>
    <property type="evidence" value="ECO:0007669"/>
    <property type="project" value="TreeGrafter"/>
</dbReference>
<proteinExistence type="inferred from homology"/>
<dbReference type="GO" id="GO:0031588">
    <property type="term" value="C:nucleotide-activated protein kinase complex"/>
    <property type="evidence" value="ECO:0007669"/>
    <property type="project" value="TreeGrafter"/>
</dbReference>
<feature type="compositionally biased region" description="Pro residues" evidence="2">
    <location>
        <begin position="340"/>
        <end position="356"/>
    </location>
</feature>
<dbReference type="STRING" id="98765.A0A2R6S3L0"/>
<dbReference type="Gene3D" id="2.60.40.10">
    <property type="entry name" value="Immunoglobulins"/>
    <property type="match status" value="1"/>
</dbReference>
<comment type="similarity">
    <text evidence="1">Belongs to the CRP1/MDG1 family.</text>
</comment>
<evidence type="ECO:0000256" key="2">
    <source>
        <dbReference type="SAM" id="MobiDB-lite"/>
    </source>
</evidence>
<gene>
    <name evidence="4" type="ORF">PHLCEN_2v1305</name>
</gene>
<dbReference type="EMBL" id="MLYV02000095">
    <property type="protein sequence ID" value="PSS36877.1"/>
    <property type="molecule type" value="Genomic_DNA"/>
</dbReference>
<dbReference type="InterPro" id="IPR050827">
    <property type="entry name" value="CRP1_MDG1_kinase"/>
</dbReference>
<name>A0A2R6S3L0_9APHY</name>
<sequence>MPAPEYYEAVFRWPHQEAQDVIVTGDFDSWSCSQHLPRSSSGFEGTIRLPWGRKVAYKYIVDGRWATTNGQPTELDPIGNLNNVYNTPARPPTPKAVTPEPQSAGQVNGVLATAKDTAVAIVESIAPGTTQTPAESPTSSTDSSKEPAYIPVDSPKTTLTTAVSDSVDGTVEAAKEELSQASQPTEQPVPETEPDLVPTPKEEINVEAPLSVEVEDVPKAPEVPVPILPLTAVRDASPTSDLPAQPVSTVVEGTVTAEPSQSLDVEPSTHDPAGESKVGGSFEGTKLVPEPIVPTAAATEAETSPLTSPVSDENTVATPTSATLTAPTNGKDATSSPAAIPLPPPTPAEVPLPPTPATNGKPATPSTSTPTTPRKEKKHAFPTFGRHHRQSSSSASLSTAATDEHGSANDSPSRKGSRKEKKRTSSFFGKIKEIFSDDHHHNKEKK</sequence>
<dbReference type="Proteomes" id="UP000186601">
    <property type="component" value="Unassembled WGS sequence"/>
</dbReference>
<dbReference type="AlphaFoldDB" id="A0A2R6S3L0"/>
<feature type="domain" description="AMP-activated protein kinase glycogen-binding" evidence="3">
    <location>
        <begin position="9"/>
        <end position="87"/>
    </location>
</feature>
<protein>
    <recommendedName>
        <fullName evidence="3">AMP-activated protein kinase glycogen-binding domain-containing protein</fullName>
    </recommendedName>
</protein>
<feature type="region of interest" description="Disordered" evidence="2">
    <location>
        <begin position="125"/>
        <end position="160"/>
    </location>
</feature>
<feature type="compositionally biased region" description="Low complexity" evidence="2">
    <location>
        <begin position="391"/>
        <end position="401"/>
    </location>
</feature>
<dbReference type="GO" id="GO:0005737">
    <property type="term" value="C:cytoplasm"/>
    <property type="evidence" value="ECO:0007669"/>
    <property type="project" value="TreeGrafter"/>
</dbReference>
<feature type="compositionally biased region" description="Low complexity" evidence="2">
    <location>
        <begin position="289"/>
        <end position="307"/>
    </location>
</feature>
<dbReference type="GO" id="GO:0007165">
    <property type="term" value="P:signal transduction"/>
    <property type="evidence" value="ECO:0007669"/>
    <property type="project" value="TreeGrafter"/>
</dbReference>
<accession>A0A2R6S3L0</accession>
<comment type="caution">
    <text evidence="4">The sequence shown here is derived from an EMBL/GenBank/DDBJ whole genome shotgun (WGS) entry which is preliminary data.</text>
</comment>
<evidence type="ECO:0000256" key="1">
    <source>
        <dbReference type="ARBA" id="ARBA00038216"/>
    </source>
</evidence>
<dbReference type="CDD" id="cd02859">
    <property type="entry name" value="E_set_AMPKbeta_like_N"/>
    <property type="match status" value="1"/>
</dbReference>
<evidence type="ECO:0000313" key="4">
    <source>
        <dbReference type="EMBL" id="PSS36877.1"/>
    </source>
</evidence>
<feature type="compositionally biased region" description="Low complexity" evidence="2">
    <location>
        <begin position="315"/>
        <end position="339"/>
    </location>
</feature>
<dbReference type="Pfam" id="PF16561">
    <property type="entry name" value="AMPK1_CBM"/>
    <property type="match status" value="1"/>
</dbReference>
<feature type="compositionally biased region" description="Basic residues" evidence="2">
    <location>
        <begin position="415"/>
        <end position="424"/>
    </location>
</feature>
<dbReference type="OrthoDB" id="5873279at2759"/>
<feature type="compositionally biased region" description="Polar residues" evidence="2">
    <location>
        <begin position="127"/>
        <end position="142"/>
    </location>
</feature>
<dbReference type="GO" id="GO:0019901">
    <property type="term" value="F:protein kinase binding"/>
    <property type="evidence" value="ECO:0007669"/>
    <property type="project" value="TreeGrafter"/>
</dbReference>
<feature type="compositionally biased region" description="Basic and acidic residues" evidence="2">
    <location>
        <begin position="430"/>
        <end position="446"/>
    </location>
</feature>
<organism evidence="4 5">
    <name type="scientific">Hermanssonia centrifuga</name>
    <dbReference type="NCBI Taxonomy" id="98765"/>
    <lineage>
        <taxon>Eukaryota</taxon>
        <taxon>Fungi</taxon>
        <taxon>Dikarya</taxon>
        <taxon>Basidiomycota</taxon>
        <taxon>Agaricomycotina</taxon>
        <taxon>Agaricomycetes</taxon>
        <taxon>Polyporales</taxon>
        <taxon>Meruliaceae</taxon>
        <taxon>Hermanssonia</taxon>
    </lineage>
</organism>
<keyword evidence="5" id="KW-1185">Reference proteome</keyword>
<dbReference type="PANTHER" id="PTHR10343">
    <property type="entry name" value="5'-AMP-ACTIVATED PROTEIN KINASE , BETA SUBUNIT"/>
    <property type="match status" value="1"/>
</dbReference>
<reference evidence="4 5" key="1">
    <citation type="submission" date="2018-02" db="EMBL/GenBank/DDBJ databases">
        <title>Genome sequence of the basidiomycete white-rot fungus Phlebia centrifuga.</title>
        <authorList>
            <person name="Granchi Z."/>
            <person name="Peng M."/>
            <person name="de Vries R.P."/>
            <person name="Hilden K."/>
            <person name="Makela M.R."/>
            <person name="Grigoriev I."/>
            <person name="Riley R."/>
        </authorList>
    </citation>
    <scope>NUCLEOTIDE SEQUENCE [LARGE SCALE GENOMIC DNA]</scope>
    <source>
        <strain evidence="4 5">FBCC195</strain>
    </source>
</reference>
<evidence type="ECO:0000313" key="5">
    <source>
        <dbReference type="Proteomes" id="UP000186601"/>
    </source>
</evidence>
<dbReference type="InterPro" id="IPR032640">
    <property type="entry name" value="AMPK1_CBM"/>
</dbReference>
<dbReference type="SUPFAM" id="SSF81296">
    <property type="entry name" value="E set domains"/>
    <property type="match status" value="1"/>
</dbReference>
<dbReference type="InterPro" id="IPR014756">
    <property type="entry name" value="Ig_E-set"/>
</dbReference>
<feature type="compositionally biased region" description="Basic residues" evidence="2">
    <location>
        <begin position="375"/>
        <end position="390"/>
    </location>
</feature>
<evidence type="ECO:0000259" key="3">
    <source>
        <dbReference type="Pfam" id="PF16561"/>
    </source>
</evidence>